<feature type="compositionally biased region" description="Low complexity" evidence="1">
    <location>
        <begin position="77"/>
        <end position="88"/>
    </location>
</feature>
<dbReference type="SUPFAM" id="SSF160443">
    <property type="entry name" value="SMR domain-like"/>
    <property type="match status" value="1"/>
</dbReference>
<evidence type="ECO:0000256" key="1">
    <source>
        <dbReference type="SAM" id="MobiDB-lite"/>
    </source>
</evidence>
<accession>A0A9D2RJM2</accession>
<feature type="domain" description="Smr" evidence="2">
    <location>
        <begin position="209"/>
        <end position="290"/>
    </location>
</feature>
<dbReference type="InterPro" id="IPR002625">
    <property type="entry name" value="Smr_dom"/>
</dbReference>
<gene>
    <name evidence="3" type="ORF">H9906_00490</name>
</gene>
<sequence>MRKNSKPLPALGAQLSDLKRLRQHAAQQQAEREQVRPLLVRSPAVQRRRSHPQDISAKAAQPQHDPRPTGDTTTSRAAPNAAPNAPNAVPEESAHSFAQLIQQTSEAHSAASLQPNDQQLFRQQMRHVQPLKRSGRQGFDTIPLAQELAQSRQQHATGQVLTPALEFVSSDQYYALGFDEDTTEYLSPACGTDVLKNLQRGRWEIRSHLDLHGATLDEARLLVANFIAESLEYGVKCVRIVHGIGYGSRSDGPVLLPTVRRWLGQMHAVLAFTECEPHEGGKGAVKILLRRQRS</sequence>
<dbReference type="PANTHER" id="PTHR35562">
    <property type="entry name" value="DNA ENDONUCLEASE SMRA-RELATED"/>
    <property type="match status" value="1"/>
</dbReference>
<evidence type="ECO:0000259" key="2">
    <source>
        <dbReference type="PROSITE" id="PS50828"/>
    </source>
</evidence>
<dbReference type="PROSITE" id="PS50828">
    <property type="entry name" value="SMR"/>
    <property type="match status" value="1"/>
</dbReference>
<organism evidence="3 4">
    <name type="scientific">Candidatus Paenalcaligenes intestinipullorum</name>
    <dbReference type="NCBI Taxonomy" id="2838718"/>
    <lineage>
        <taxon>Bacteria</taxon>
        <taxon>Pseudomonadati</taxon>
        <taxon>Pseudomonadota</taxon>
        <taxon>Betaproteobacteria</taxon>
        <taxon>Burkholderiales</taxon>
        <taxon>Alcaligenaceae</taxon>
        <taxon>Paenalcaligenes</taxon>
    </lineage>
</organism>
<dbReference type="Gene3D" id="3.30.1370.110">
    <property type="match status" value="1"/>
</dbReference>
<comment type="caution">
    <text evidence="3">The sequence shown here is derived from an EMBL/GenBank/DDBJ whole genome shotgun (WGS) entry which is preliminary data.</text>
</comment>
<protein>
    <submittedName>
        <fullName evidence="3">Smr/MutS family protein</fullName>
    </submittedName>
</protein>
<evidence type="ECO:0000313" key="3">
    <source>
        <dbReference type="EMBL" id="HJD43491.1"/>
    </source>
</evidence>
<dbReference type="EMBL" id="DWUQ01000009">
    <property type="protein sequence ID" value="HJD43491.1"/>
    <property type="molecule type" value="Genomic_DNA"/>
</dbReference>
<name>A0A9D2RJM2_9BURK</name>
<reference evidence="3" key="2">
    <citation type="submission" date="2021-04" db="EMBL/GenBank/DDBJ databases">
        <authorList>
            <person name="Gilroy R."/>
        </authorList>
    </citation>
    <scope>NUCLEOTIDE SEQUENCE</scope>
    <source>
        <strain evidence="3">9264</strain>
    </source>
</reference>
<reference evidence="3" key="1">
    <citation type="journal article" date="2021" name="PeerJ">
        <title>Extensive microbial diversity within the chicken gut microbiome revealed by metagenomics and culture.</title>
        <authorList>
            <person name="Gilroy R."/>
            <person name="Ravi A."/>
            <person name="Getino M."/>
            <person name="Pursley I."/>
            <person name="Horton D.L."/>
            <person name="Alikhan N.F."/>
            <person name="Baker D."/>
            <person name="Gharbi K."/>
            <person name="Hall N."/>
            <person name="Watson M."/>
            <person name="Adriaenssens E.M."/>
            <person name="Foster-Nyarko E."/>
            <person name="Jarju S."/>
            <person name="Secka A."/>
            <person name="Antonio M."/>
            <person name="Oren A."/>
            <person name="Chaudhuri R.R."/>
            <person name="La Ragione R."/>
            <person name="Hildebrand F."/>
            <person name="Pallen M.J."/>
        </authorList>
    </citation>
    <scope>NUCLEOTIDE SEQUENCE</scope>
    <source>
        <strain evidence="3">9264</strain>
    </source>
</reference>
<dbReference type="SMART" id="SM00463">
    <property type="entry name" value="SMR"/>
    <property type="match status" value="1"/>
</dbReference>
<dbReference type="Pfam" id="PF01713">
    <property type="entry name" value="Smr"/>
    <property type="match status" value="1"/>
</dbReference>
<dbReference type="PANTHER" id="PTHR35562:SF2">
    <property type="entry name" value="DNA ENDONUCLEASE SMRA-RELATED"/>
    <property type="match status" value="1"/>
</dbReference>
<dbReference type="AlphaFoldDB" id="A0A9D2RJM2"/>
<feature type="region of interest" description="Disordered" evidence="1">
    <location>
        <begin position="20"/>
        <end position="95"/>
    </location>
</feature>
<dbReference type="InterPro" id="IPR036063">
    <property type="entry name" value="Smr_dom_sf"/>
</dbReference>
<evidence type="ECO:0000313" key="4">
    <source>
        <dbReference type="Proteomes" id="UP000823889"/>
    </source>
</evidence>
<dbReference type="Proteomes" id="UP000823889">
    <property type="component" value="Unassembled WGS sequence"/>
</dbReference>
<proteinExistence type="predicted"/>